<sequence length="53" mass="5753">SHSDGFSKFITVAQTTWLVIQLLARVAQRLPATELEIMTAAYAFCCIFSGGTS</sequence>
<reference evidence="1" key="1">
    <citation type="submission" date="2020-11" db="EMBL/GenBank/DDBJ databases">
        <authorList>
            <consortium name="DOE Joint Genome Institute"/>
            <person name="Ahrendt S."/>
            <person name="Riley R."/>
            <person name="Andreopoulos W."/>
            <person name="Labutti K."/>
            <person name="Pangilinan J."/>
            <person name="Ruiz-Duenas F.J."/>
            <person name="Barrasa J.M."/>
            <person name="Sanchez-Garcia M."/>
            <person name="Camarero S."/>
            <person name="Miyauchi S."/>
            <person name="Serrano A."/>
            <person name="Linde D."/>
            <person name="Babiker R."/>
            <person name="Drula E."/>
            <person name="Ayuso-Fernandez I."/>
            <person name="Pacheco R."/>
            <person name="Padilla G."/>
            <person name="Ferreira P."/>
            <person name="Barriuso J."/>
            <person name="Kellner H."/>
            <person name="Castanera R."/>
            <person name="Alfaro M."/>
            <person name="Ramirez L."/>
            <person name="Pisabarro A.G."/>
            <person name="Kuo A."/>
            <person name="Tritt A."/>
            <person name="Lipzen A."/>
            <person name="He G."/>
            <person name="Yan M."/>
            <person name="Ng V."/>
            <person name="Cullen D."/>
            <person name="Martin F."/>
            <person name="Rosso M.-N."/>
            <person name="Henrissat B."/>
            <person name="Hibbett D."/>
            <person name="Martinez A.T."/>
            <person name="Grigoriev I.V."/>
        </authorList>
    </citation>
    <scope>NUCLEOTIDE SEQUENCE</scope>
    <source>
        <strain evidence="1">AH 40177</strain>
    </source>
</reference>
<evidence type="ECO:0000313" key="1">
    <source>
        <dbReference type="EMBL" id="KAF9065718.1"/>
    </source>
</evidence>
<proteinExistence type="predicted"/>
<dbReference type="EMBL" id="JADNRY010000099">
    <property type="protein sequence ID" value="KAF9065718.1"/>
    <property type="molecule type" value="Genomic_DNA"/>
</dbReference>
<dbReference type="AlphaFoldDB" id="A0A9P5U5F0"/>
<feature type="non-terminal residue" evidence="1">
    <location>
        <position position="53"/>
    </location>
</feature>
<evidence type="ECO:0000313" key="2">
    <source>
        <dbReference type="Proteomes" id="UP000772434"/>
    </source>
</evidence>
<name>A0A9P5U5F0_9AGAR</name>
<organism evidence="1 2">
    <name type="scientific">Rhodocollybia butyracea</name>
    <dbReference type="NCBI Taxonomy" id="206335"/>
    <lineage>
        <taxon>Eukaryota</taxon>
        <taxon>Fungi</taxon>
        <taxon>Dikarya</taxon>
        <taxon>Basidiomycota</taxon>
        <taxon>Agaricomycotina</taxon>
        <taxon>Agaricomycetes</taxon>
        <taxon>Agaricomycetidae</taxon>
        <taxon>Agaricales</taxon>
        <taxon>Marasmiineae</taxon>
        <taxon>Omphalotaceae</taxon>
        <taxon>Rhodocollybia</taxon>
    </lineage>
</organism>
<feature type="non-terminal residue" evidence="1">
    <location>
        <position position="1"/>
    </location>
</feature>
<comment type="caution">
    <text evidence="1">The sequence shown here is derived from an EMBL/GenBank/DDBJ whole genome shotgun (WGS) entry which is preliminary data.</text>
</comment>
<protein>
    <submittedName>
        <fullName evidence="1">Uncharacterized protein</fullName>
    </submittedName>
</protein>
<keyword evidence="2" id="KW-1185">Reference proteome</keyword>
<gene>
    <name evidence="1" type="ORF">BDP27DRAFT_1549503</name>
</gene>
<dbReference type="OrthoDB" id="3029001at2759"/>
<dbReference type="Proteomes" id="UP000772434">
    <property type="component" value="Unassembled WGS sequence"/>
</dbReference>
<accession>A0A9P5U5F0</accession>